<gene>
    <name evidence="10" type="ORF">EEW87_005780</name>
</gene>
<feature type="transmembrane region" description="Helical" evidence="9">
    <location>
        <begin position="178"/>
        <end position="198"/>
    </location>
</feature>
<dbReference type="InterPro" id="IPR000060">
    <property type="entry name" value="BCCT_transptr"/>
</dbReference>
<feature type="region of interest" description="Disordered" evidence="8">
    <location>
        <begin position="1"/>
        <end position="61"/>
    </location>
</feature>
<comment type="similarity">
    <text evidence="2">Belongs to the BCCT transporter (TC 2.A.15) family.</text>
</comment>
<dbReference type="EMBL" id="CP044548">
    <property type="protein sequence ID" value="QFQ29936.2"/>
    <property type="molecule type" value="Genomic_DNA"/>
</dbReference>
<dbReference type="KEGG" id="jme:EEW87_005780"/>
<name>A0A5P8FK95_9MICO</name>
<feature type="compositionally biased region" description="Basic and acidic residues" evidence="8">
    <location>
        <begin position="648"/>
        <end position="675"/>
    </location>
</feature>
<feature type="transmembrane region" description="Helical" evidence="9">
    <location>
        <begin position="441"/>
        <end position="464"/>
    </location>
</feature>
<dbReference type="GO" id="GO:0022857">
    <property type="term" value="F:transmembrane transporter activity"/>
    <property type="evidence" value="ECO:0007669"/>
    <property type="project" value="InterPro"/>
</dbReference>
<keyword evidence="6 9" id="KW-1133">Transmembrane helix</keyword>
<comment type="subcellular location">
    <subcellularLocation>
        <location evidence="1">Cell membrane</location>
        <topology evidence="1">Multi-pass membrane protein</topology>
    </subcellularLocation>
</comment>
<feature type="compositionally biased region" description="Basic and acidic residues" evidence="8">
    <location>
        <begin position="15"/>
        <end position="42"/>
    </location>
</feature>
<organism evidence="10 11">
    <name type="scientific">Janibacter melonis</name>
    <dbReference type="NCBI Taxonomy" id="262209"/>
    <lineage>
        <taxon>Bacteria</taxon>
        <taxon>Bacillati</taxon>
        <taxon>Actinomycetota</taxon>
        <taxon>Actinomycetes</taxon>
        <taxon>Micrococcales</taxon>
        <taxon>Intrasporangiaceae</taxon>
        <taxon>Janibacter</taxon>
    </lineage>
</organism>
<evidence type="ECO:0000256" key="6">
    <source>
        <dbReference type="ARBA" id="ARBA00022989"/>
    </source>
</evidence>
<feature type="transmembrane region" description="Helical" evidence="9">
    <location>
        <begin position="321"/>
        <end position="341"/>
    </location>
</feature>
<keyword evidence="5 9" id="KW-0812">Transmembrane</keyword>
<protein>
    <submittedName>
        <fullName evidence="10">BCCT family transporter</fullName>
    </submittedName>
</protein>
<feature type="transmembrane region" description="Helical" evidence="9">
    <location>
        <begin position="280"/>
        <end position="301"/>
    </location>
</feature>
<evidence type="ECO:0000256" key="9">
    <source>
        <dbReference type="SAM" id="Phobius"/>
    </source>
</evidence>
<keyword evidence="4" id="KW-1003">Cell membrane</keyword>
<evidence type="ECO:0000256" key="5">
    <source>
        <dbReference type="ARBA" id="ARBA00022692"/>
    </source>
</evidence>
<feature type="transmembrane region" description="Helical" evidence="9">
    <location>
        <begin position="559"/>
        <end position="583"/>
    </location>
</feature>
<feature type="transmembrane region" description="Helical" evidence="9">
    <location>
        <begin position="100"/>
        <end position="118"/>
    </location>
</feature>
<evidence type="ECO:0000256" key="7">
    <source>
        <dbReference type="ARBA" id="ARBA00023136"/>
    </source>
</evidence>
<dbReference type="PANTHER" id="PTHR30047:SF7">
    <property type="entry name" value="HIGH-AFFINITY CHOLINE TRANSPORT PROTEIN"/>
    <property type="match status" value="1"/>
</dbReference>
<evidence type="ECO:0000313" key="11">
    <source>
        <dbReference type="Proteomes" id="UP000271708"/>
    </source>
</evidence>
<feature type="transmembrane region" description="Helical" evidence="9">
    <location>
        <begin position="411"/>
        <end position="429"/>
    </location>
</feature>
<feature type="transmembrane region" description="Helical" evidence="9">
    <location>
        <begin position="492"/>
        <end position="514"/>
    </location>
</feature>
<dbReference type="PROSITE" id="PS01303">
    <property type="entry name" value="BCCT"/>
    <property type="match status" value="1"/>
</dbReference>
<feature type="compositionally biased region" description="Polar residues" evidence="8">
    <location>
        <begin position="637"/>
        <end position="647"/>
    </location>
</feature>
<proteinExistence type="inferred from homology"/>
<dbReference type="Pfam" id="PF02028">
    <property type="entry name" value="BCCT"/>
    <property type="match status" value="1"/>
</dbReference>
<feature type="transmembrane region" description="Helical" evidence="9">
    <location>
        <begin position="234"/>
        <end position="252"/>
    </location>
</feature>
<evidence type="ECO:0000256" key="8">
    <source>
        <dbReference type="SAM" id="MobiDB-lite"/>
    </source>
</evidence>
<dbReference type="PANTHER" id="PTHR30047">
    <property type="entry name" value="HIGH-AFFINITY CHOLINE TRANSPORT PROTEIN-RELATED"/>
    <property type="match status" value="1"/>
</dbReference>
<evidence type="ECO:0000256" key="2">
    <source>
        <dbReference type="ARBA" id="ARBA00005658"/>
    </source>
</evidence>
<dbReference type="NCBIfam" id="TIGR00842">
    <property type="entry name" value="bcct"/>
    <property type="match status" value="1"/>
</dbReference>
<evidence type="ECO:0000256" key="1">
    <source>
        <dbReference type="ARBA" id="ARBA00004651"/>
    </source>
</evidence>
<evidence type="ECO:0000313" key="10">
    <source>
        <dbReference type="EMBL" id="QFQ29936.2"/>
    </source>
</evidence>
<feature type="region of interest" description="Disordered" evidence="8">
    <location>
        <begin position="623"/>
        <end position="675"/>
    </location>
</feature>
<feature type="transmembrane region" description="Helical" evidence="9">
    <location>
        <begin position="138"/>
        <end position="158"/>
    </location>
</feature>
<evidence type="ECO:0000256" key="4">
    <source>
        <dbReference type="ARBA" id="ARBA00022475"/>
    </source>
</evidence>
<dbReference type="InterPro" id="IPR018093">
    <property type="entry name" value="BCCT_CS"/>
</dbReference>
<evidence type="ECO:0000256" key="3">
    <source>
        <dbReference type="ARBA" id="ARBA00022448"/>
    </source>
</evidence>
<dbReference type="GO" id="GO:0005886">
    <property type="term" value="C:plasma membrane"/>
    <property type="evidence" value="ECO:0007669"/>
    <property type="project" value="UniProtKB-SubCell"/>
</dbReference>
<reference evidence="10 11" key="1">
    <citation type="submission" date="2019-09" db="EMBL/GenBank/DDBJ databases">
        <title>Complete Genome Sequence of Janibacter melonis M714 with both human health impact and industrial applications.</title>
        <authorList>
            <person name="Jin M."/>
            <person name="Zhao Q.R."/>
        </authorList>
    </citation>
    <scope>NUCLEOTIDE SEQUENCE [LARGE SCALE GENOMIC DNA]</scope>
    <source>
        <strain evidence="10 11">M714</strain>
    </source>
</reference>
<dbReference type="Proteomes" id="UP000271708">
    <property type="component" value="Chromosome"/>
</dbReference>
<accession>A0A5P8FK95</accession>
<dbReference type="AlphaFoldDB" id="A0A5P8FK95"/>
<keyword evidence="7 9" id="KW-0472">Membrane</keyword>
<feature type="transmembrane region" description="Helical" evidence="9">
    <location>
        <begin position="353"/>
        <end position="376"/>
    </location>
</feature>
<keyword evidence="3" id="KW-0813">Transport</keyword>
<sequence>MVGRARSRPSPPLRNRREGRPRPPRTDVKETPDKNETTRRGDVVQQGTPRSRVGTSGPAGAARLTGDAGLLDLPVEPNHPALEPVIDAPEHEQPGRLDTVVFGVTAVATIAFVVWGAVSTASLASASDAGLAWVLANAGWLFSITATGFVFFVIWLAASKYGRIPLGRDDEGPEFRTVSWIAMMFSAGMGIGLMFYGASEPLTHFVTPPPGTGEAGNPAAGRNAMATTFFHWSLHPWAIYAVAGLAIAYGVFRKGRGLTISAVFEPILGKRRVHGPAGKIIDSFAIFATLFGSATSLGLGALQIATGAQIVGWTGETGNNLLVGIIVVLTICFVISAVSGIEKGIQWLSNTNMVLALVLALFVFVVGPTIFILNLLPTTLGTYFQHFMEYSARSDAQGEEGIQAWLGGWTIFYWAWWVSWTPFVGMFIARISRGRTIREFVTGVLLVPSAVSLVWFAIFGGAAIKAEQDGAGLSSAESLEATLFNLLDTMPLATITSILVMVLVAIFFISGADAASIVMGTLSENGTLEPSKKTVIFWGVATGAVAAIMLILGGEDSLAGLQTITIVAALPFVVIMIGMAVSLMKDLRNDPMVVRRKYAVAAVEAAVVEGVTHHGDDFNLRIQQSEPGEGIGHSVPTPDTTDSSEPEPQSHADQPVDRPVDERVGHDDSSEMSTR</sequence>
<feature type="transmembrane region" description="Helical" evidence="9">
    <location>
        <begin position="535"/>
        <end position="553"/>
    </location>
</feature>